<comment type="similarity">
    <text evidence="1">Belongs to the ROK (NagC/XylR) family.</text>
</comment>
<dbReference type="Gene3D" id="1.10.10.10">
    <property type="entry name" value="Winged helix-like DNA-binding domain superfamily/Winged helix DNA-binding domain"/>
    <property type="match status" value="1"/>
</dbReference>
<keyword evidence="2" id="KW-0808">Transferase</keyword>
<accession>A0A1S2VLD2</accession>
<keyword evidence="2" id="KW-0418">Kinase</keyword>
<proteinExistence type="inferred from homology"/>
<dbReference type="PANTHER" id="PTHR18964">
    <property type="entry name" value="ROK (REPRESSOR, ORF, KINASE) FAMILY"/>
    <property type="match status" value="1"/>
</dbReference>
<dbReference type="Pfam" id="PF00480">
    <property type="entry name" value="ROK"/>
    <property type="match status" value="1"/>
</dbReference>
<dbReference type="InterPro" id="IPR036388">
    <property type="entry name" value="WH-like_DNA-bd_sf"/>
</dbReference>
<dbReference type="Pfam" id="PF13412">
    <property type="entry name" value="HTH_24"/>
    <property type="match status" value="1"/>
</dbReference>
<organism evidence="2 3">
    <name type="scientific">Arsenicibacter rosenii</name>
    <dbReference type="NCBI Taxonomy" id="1750698"/>
    <lineage>
        <taxon>Bacteria</taxon>
        <taxon>Pseudomonadati</taxon>
        <taxon>Bacteroidota</taxon>
        <taxon>Cytophagia</taxon>
        <taxon>Cytophagales</taxon>
        <taxon>Spirosomataceae</taxon>
        <taxon>Arsenicibacter</taxon>
    </lineage>
</organism>
<reference evidence="2 3" key="1">
    <citation type="submission" date="2016-10" db="EMBL/GenBank/DDBJ databases">
        <title>Arsenicibacter rosenii gen. nov., sp. nov., an efficient arsenic-methylating bacterium isolated from an arsenic-contaminated paddy soil.</title>
        <authorList>
            <person name="Huang K."/>
        </authorList>
    </citation>
    <scope>NUCLEOTIDE SEQUENCE [LARGE SCALE GENOMIC DNA]</scope>
    <source>
        <strain evidence="2 3">SM-1</strain>
    </source>
</reference>
<dbReference type="Proteomes" id="UP000181790">
    <property type="component" value="Unassembled WGS sequence"/>
</dbReference>
<evidence type="ECO:0000313" key="3">
    <source>
        <dbReference type="Proteomes" id="UP000181790"/>
    </source>
</evidence>
<evidence type="ECO:0000256" key="1">
    <source>
        <dbReference type="ARBA" id="ARBA00006479"/>
    </source>
</evidence>
<dbReference type="InterPro" id="IPR049874">
    <property type="entry name" value="ROK_cs"/>
</dbReference>
<gene>
    <name evidence="2" type="ORF">BLX24_09510</name>
</gene>
<evidence type="ECO:0000313" key="2">
    <source>
        <dbReference type="EMBL" id="OIN59220.1"/>
    </source>
</evidence>
<dbReference type="PROSITE" id="PS01125">
    <property type="entry name" value="ROK"/>
    <property type="match status" value="1"/>
</dbReference>
<dbReference type="PANTHER" id="PTHR18964:SF149">
    <property type="entry name" value="BIFUNCTIONAL UDP-N-ACETYLGLUCOSAMINE 2-EPIMERASE_N-ACETYLMANNOSAMINE KINASE"/>
    <property type="match status" value="1"/>
</dbReference>
<protein>
    <submittedName>
        <fullName evidence="2">Sugar kinase</fullName>
    </submittedName>
</protein>
<name>A0A1S2VLD2_9BACT</name>
<sequence>MISSEIMEESIALSVVDAKKNKLKRRIIDCLYREGKATVSQLARLLHTSVPSVATLLDELTAEQWLHMVGTADAQYGRKPTLYSLNAAYYAIVVIDIRLNDTKLALFSLTNELLYKTTFTFSLGPDYSRSDELADALADIAREIEVRQMRAIGVGVAVPGLVDGQRGVNYTYQHLDRPELPFRELIRQYILAPTYLINDSKAIILGEHWFGLARAKNQVISVNIDWGVGIGVITGGRVLQGASGFAGELGHIQVQENGELCLCGKVGCLDTLTGASALIRRARTGLDAGQASRLAEEKADDIDVETIINYANAGDGFAVDLLTEVGMHLGKGLSIAVHLFNPELIIVNGVLAKAEKLISRPIEQAIAKYCLADFQGELKIEISQLGSLAKMSGTQAYVLQSLLEQEQIP</sequence>
<dbReference type="InterPro" id="IPR043129">
    <property type="entry name" value="ATPase_NBD"/>
</dbReference>
<dbReference type="EMBL" id="MORL01000004">
    <property type="protein sequence ID" value="OIN59220.1"/>
    <property type="molecule type" value="Genomic_DNA"/>
</dbReference>
<dbReference type="SUPFAM" id="SSF46785">
    <property type="entry name" value="Winged helix' DNA-binding domain"/>
    <property type="match status" value="1"/>
</dbReference>
<dbReference type="GO" id="GO:0016301">
    <property type="term" value="F:kinase activity"/>
    <property type="evidence" value="ECO:0007669"/>
    <property type="project" value="UniProtKB-KW"/>
</dbReference>
<dbReference type="InterPro" id="IPR000600">
    <property type="entry name" value="ROK"/>
</dbReference>
<keyword evidence="3" id="KW-1185">Reference proteome</keyword>
<dbReference type="InterPro" id="IPR036390">
    <property type="entry name" value="WH_DNA-bd_sf"/>
</dbReference>
<dbReference type="SUPFAM" id="SSF53067">
    <property type="entry name" value="Actin-like ATPase domain"/>
    <property type="match status" value="1"/>
</dbReference>
<dbReference type="AlphaFoldDB" id="A0A1S2VLD2"/>
<comment type="caution">
    <text evidence="2">The sequence shown here is derived from an EMBL/GenBank/DDBJ whole genome shotgun (WGS) entry which is preliminary data.</text>
</comment>
<dbReference type="Gene3D" id="3.30.420.40">
    <property type="match status" value="2"/>
</dbReference>